<sequence length="1106" mass="125504">MLAVFLPPYPFRGLKAPYLWMFYKYLHCATDSILFITGEDYLSVTDDEAQRARWEFDPASMASLGYELPNAQSMACHEYLTLDNAFYETLLSRHHHDPIKSFSAFLTERIPDLETELHALLDSKKGIIDQIDTFISICNCPSLEHVARTLGKEVMHIEIGPLRAPMYRNTAYLDFAGVNGGTEASARYEKCQAEFDIKASLGDLHNYFLEVLPPAEAATHSAAGVVLQVEDDSNLIAYNHDFTNISLLSYVRQRYEKEDILVRAHPGSLFRLRDDVFTIDDSANSLAFINQCNEVFTINSSVGLEAILTGKKTTVLGDCSYAFINELAGASATVNAAAFYLFSYLVPFDLVFNQEYLKFRLGHPEEREIVGKHIEFYSADMPGSLSQAAHSLSSLINEAISQDKAMRKILENSLQEHNKQLDLLKNQLAAEAAEREKLAATLAQLQDAEVAEREKLTTTLAQLQDKVEVAAHAKAGLMSAMETKQEEINRMRNSLSWKLTMPVRMSGRICRGEFSTIRAMTRYHATSGNGTLSRFLLSGGLLSKSKYKTALRLIMSGNWKGAADGFKRVFNRAATDSAPAAAFLDNGDVRILATQHTLFVAHLIEKSLLENGLTAQVSTSYVEEHDSGQLHIVVCPQMFKQLPKHYIAFQMEQSVNSRWFTEEYFARLNNAVAIFDYSLKNIEYLLQQGIPYQKLFYMPISSYADYPAYLTQIGYDLSDRKGDKAADVLFYGDPNCERRKAYLQELKKHFNVTVASEVFGDRLTKMVKDARVVINIHYYEDALLETTRLYETLSLGTPIVSESSADIEEHQDLQGVIDFCPVGDIQAMVEKLQTLLSDEQHYREKRADIARFTAEDKKNNVYLKRYLLSIDKLTFSQYESSYAFDDIEESDIPRLCLSLSETPVRRKAFFKSPSHGFSFFDGIRYRIGWIGCGMSYKYMLSRMLASRAKMGIICEDDVIFPLDYDQKLNKIIDHLQATEIKWHIFAGIIAHLHDDTKIIDVREIDGIEYVYIDKMTSMVMNIYSRSGMELISNWDETNIDAETNTIDRYVESAEDLVVVTTVPFLVGYAEEQQSTLWGFENSQYTSLIKASEELLAKKVAEFKRNR</sequence>
<gene>
    <name evidence="3" type="ORF">NCTC13038_03852</name>
</gene>
<name>A0A485C1P7_RAOTE</name>
<accession>A0A485C1P7</accession>
<dbReference type="GO" id="GO:0000271">
    <property type="term" value="P:polysaccharide biosynthetic process"/>
    <property type="evidence" value="ECO:0007669"/>
    <property type="project" value="InterPro"/>
</dbReference>
<dbReference type="InterPro" id="IPR054112">
    <property type="entry name" value="Glyco_transf_99_N"/>
</dbReference>
<dbReference type="EMBL" id="CAADJG010000002">
    <property type="protein sequence ID" value="VFS78226.1"/>
    <property type="molecule type" value="Genomic_DNA"/>
</dbReference>
<dbReference type="Pfam" id="PF21912">
    <property type="entry name" value="Glyco_transf_99"/>
    <property type="match status" value="1"/>
</dbReference>
<evidence type="ECO:0000256" key="1">
    <source>
        <dbReference type="SAM" id="Coils"/>
    </source>
</evidence>
<evidence type="ECO:0000313" key="3">
    <source>
        <dbReference type="EMBL" id="VFS78226.1"/>
    </source>
</evidence>
<feature type="coiled-coil region" evidence="1">
    <location>
        <begin position="407"/>
        <end position="473"/>
    </location>
</feature>
<proteinExistence type="predicted"/>
<dbReference type="AlphaFoldDB" id="A0A485C1P7"/>
<dbReference type="Gene3D" id="3.40.50.2000">
    <property type="entry name" value="Glycogen Phosphorylase B"/>
    <property type="match status" value="1"/>
</dbReference>
<reference evidence="3 4" key="1">
    <citation type="submission" date="2019-03" db="EMBL/GenBank/DDBJ databases">
        <authorList>
            <consortium name="Pathogen Informatics"/>
        </authorList>
    </citation>
    <scope>NUCLEOTIDE SEQUENCE [LARGE SCALE GENOMIC DNA]</scope>
    <source>
        <strain evidence="3 4">NCTC13038</strain>
    </source>
</reference>
<evidence type="ECO:0000313" key="4">
    <source>
        <dbReference type="Proteomes" id="UP000332594"/>
    </source>
</evidence>
<dbReference type="GO" id="GO:0015774">
    <property type="term" value="P:polysaccharide transport"/>
    <property type="evidence" value="ECO:0007669"/>
    <property type="project" value="InterPro"/>
</dbReference>
<keyword evidence="1" id="KW-0175">Coiled coil</keyword>
<dbReference type="InterPro" id="IPR007833">
    <property type="entry name" value="Capsule_polysaccharide_synth"/>
</dbReference>
<organism evidence="3 4">
    <name type="scientific">Raoultella terrigena</name>
    <name type="common">Klebsiella terrigena</name>
    <dbReference type="NCBI Taxonomy" id="577"/>
    <lineage>
        <taxon>Bacteria</taxon>
        <taxon>Pseudomonadati</taxon>
        <taxon>Pseudomonadota</taxon>
        <taxon>Gammaproteobacteria</taxon>
        <taxon>Enterobacterales</taxon>
        <taxon>Enterobacteriaceae</taxon>
        <taxon>Klebsiella/Raoultella group</taxon>
        <taxon>Raoultella</taxon>
    </lineage>
</organism>
<feature type="domain" description="Glycosyltransferase 99 N-terminal" evidence="2">
    <location>
        <begin position="4"/>
        <end position="183"/>
    </location>
</feature>
<protein>
    <submittedName>
        <fullName evidence="3">Uncharacterized protein conserved in bacteria</fullName>
    </submittedName>
</protein>
<dbReference type="Proteomes" id="UP000332594">
    <property type="component" value="Unassembled WGS sequence"/>
</dbReference>
<dbReference type="Pfam" id="PF05159">
    <property type="entry name" value="Capsule_synth"/>
    <property type="match status" value="1"/>
</dbReference>
<evidence type="ECO:0000259" key="2">
    <source>
        <dbReference type="Pfam" id="PF21912"/>
    </source>
</evidence>